<comment type="subcellular location">
    <subcellularLocation>
        <location evidence="1">Membrane</location>
        <topology evidence="1">Multi-pass membrane protein</topology>
    </subcellularLocation>
</comment>
<evidence type="ECO:0000256" key="2">
    <source>
        <dbReference type="ARBA" id="ARBA00022692"/>
    </source>
</evidence>
<dbReference type="VEuPathDB" id="AmoebaDB:NF0017180"/>
<evidence type="ECO:0000313" key="7">
    <source>
        <dbReference type="Proteomes" id="UP000444721"/>
    </source>
</evidence>
<evidence type="ECO:0000256" key="1">
    <source>
        <dbReference type="ARBA" id="ARBA00004141"/>
    </source>
</evidence>
<dbReference type="OrthoDB" id="361532at2759"/>
<feature type="transmembrane region" description="Helical" evidence="5">
    <location>
        <begin position="61"/>
        <end position="87"/>
    </location>
</feature>
<protein>
    <submittedName>
        <fullName evidence="6">Uncharacterized protein</fullName>
    </submittedName>
</protein>
<gene>
    <name evidence="6" type="ORF">FDP41_007753</name>
</gene>
<dbReference type="VEuPathDB" id="AmoebaDB:NfTy_006080"/>
<evidence type="ECO:0000256" key="5">
    <source>
        <dbReference type="SAM" id="Phobius"/>
    </source>
</evidence>
<keyword evidence="7" id="KW-1185">Reference proteome</keyword>
<dbReference type="Pfam" id="PF15795">
    <property type="entry name" value="Spec3"/>
    <property type="match status" value="1"/>
</dbReference>
<feature type="transmembrane region" description="Helical" evidence="5">
    <location>
        <begin position="27"/>
        <end position="49"/>
    </location>
</feature>
<evidence type="ECO:0000256" key="3">
    <source>
        <dbReference type="ARBA" id="ARBA00022989"/>
    </source>
</evidence>
<dbReference type="GeneID" id="68114971"/>
<dbReference type="PANTHER" id="PTHR21676:SF1">
    <property type="entry name" value="PROTEIN STUM HOMOLOG"/>
    <property type="match status" value="1"/>
</dbReference>
<dbReference type="VEuPathDB" id="AmoebaDB:FDP41_007753"/>
<reference evidence="6 7" key="1">
    <citation type="journal article" date="2019" name="Sci. Rep.">
        <title>Nanopore sequencing improves the draft genome of the human pathogenic amoeba Naegleria fowleri.</title>
        <authorList>
            <person name="Liechti N."/>
            <person name="Schurch N."/>
            <person name="Bruggmann R."/>
            <person name="Wittwer M."/>
        </authorList>
    </citation>
    <scope>NUCLEOTIDE SEQUENCE [LARGE SCALE GENOMIC DNA]</scope>
    <source>
        <strain evidence="6 7">ATCC 30894</strain>
    </source>
</reference>
<comment type="caution">
    <text evidence="6">The sequence shown here is derived from an EMBL/GenBank/DDBJ whole genome shotgun (WGS) entry which is preliminary data.</text>
</comment>
<dbReference type="EMBL" id="VFQX01000004">
    <property type="protein sequence ID" value="KAF0983838.1"/>
    <property type="molecule type" value="Genomic_DNA"/>
</dbReference>
<dbReference type="AlphaFoldDB" id="A0A6A5CEB8"/>
<dbReference type="GO" id="GO:0016020">
    <property type="term" value="C:membrane"/>
    <property type="evidence" value="ECO:0007669"/>
    <property type="project" value="UniProtKB-SubCell"/>
</dbReference>
<organism evidence="6 7">
    <name type="scientific">Naegleria fowleri</name>
    <name type="common">Brain eating amoeba</name>
    <dbReference type="NCBI Taxonomy" id="5763"/>
    <lineage>
        <taxon>Eukaryota</taxon>
        <taxon>Discoba</taxon>
        <taxon>Heterolobosea</taxon>
        <taxon>Tetramitia</taxon>
        <taxon>Eutetramitia</taxon>
        <taxon>Vahlkampfiidae</taxon>
        <taxon>Naegleria</taxon>
    </lineage>
</organism>
<keyword evidence="3 5" id="KW-1133">Transmembrane helix</keyword>
<dbReference type="RefSeq" id="XP_044568551.1">
    <property type="nucleotide sequence ID" value="XM_044711532.1"/>
</dbReference>
<sequence>MSALLSLVGGDGIGTILKSVPKLNGNLPLIVLILNIFLPGIGTLVAAFFCEEDDVFTVNAVSALLQFLTAICIIGWVWSIAWGYLIYQRSSGAGRFLPSL</sequence>
<evidence type="ECO:0000313" key="6">
    <source>
        <dbReference type="EMBL" id="KAF0983838.1"/>
    </source>
</evidence>
<evidence type="ECO:0000256" key="4">
    <source>
        <dbReference type="ARBA" id="ARBA00023136"/>
    </source>
</evidence>
<keyword evidence="2 5" id="KW-0812">Transmembrane</keyword>
<keyword evidence="4 5" id="KW-0472">Membrane</keyword>
<dbReference type="InterPro" id="IPR026673">
    <property type="entry name" value="SPEC3/Stum"/>
</dbReference>
<proteinExistence type="predicted"/>
<dbReference type="PANTHER" id="PTHR21676">
    <property type="entry name" value="PROTEIN STUM"/>
    <property type="match status" value="1"/>
</dbReference>
<name>A0A6A5CEB8_NAEFO</name>
<accession>A0A6A5CEB8</accession>
<dbReference type="Proteomes" id="UP000444721">
    <property type="component" value="Unassembled WGS sequence"/>
</dbReference>